<dbReference type="Proteomes" id="UP000230821">
    <property type="component" value="Unassembled WGS sequence"/>
</dbReference>
<dbReference type="NCBIfam" id="NF037995">
    <property type="entry name" value="TRAP_S1"/>
    <property type="match status" value="1"/>
</dbReference>
<dbReference type="EMBL" id="PDSK01000107">
    <property type="protein sequence ID" value="PIE32808.1"/>
    <property type="molecule type" value="Genomic_DNA"/>
</dbReference>
<organism evidence="2 3">
    <name type="scientific">candidate division KSB3 bacterium</name>
    <dbReference type="NCBI Taxonomy" id="2044937"/>
    <lineage>
        <taxon>Bacteria</taxon>
        <taxon>candidate division KSB3</taxon>
    </lineage>
</organism>
<accession>A0A2G6KAU3</accession>
<protein>
    <submittedName>
        <fullName evidence="2">C4-dicarboxylate ABC transporter substrate-binding protein</fullName>
    </submittedName>
</protein>
<dbReference type="CDD" id="cd13665">
    <property type="entry name" value="PBP2_TRAP_Dctp3_4"/>
    <property type="match status" value="1"/>
</dbReference>
<dbReference type="InterPro" id="IPR018389">
    <property type="entry name" value="DctP_fam"/>
</dbReference>
<dbReference type="PANTHER" id="PTHR33376">
    <property type="match status" value="1"/>
</dbReference>
<dbReference type="Gene3D" id="3.40.190.170">
    <property type="entry name" value="Bacterial extracellular solute-binding protein, family 7"/>
    <property type="match status" value="1"/>
</dbReference>
<comment type="caution">
    <text evidence="2">The sequence shown here is derived from an EMBL/GenBank/DDBJ whole genome shotgun (WGS) entry which is preliminary data.</text>
</comment>
<dbReference type="SUPFAM" id="SSF53850">
    <property type="entry name" value="Periplasmic binding protein-like II"/>
    <property type="match status" value="1"/>
</dbReference>
<dbReference type="Pfam" id="PF03480">
    <property type="entry name" value="DctP"/>
    <property type="match status" value="1"/>
</dbReference>
<reference evidence="2 3" key="1">
    <citation type="submission" date="2017-10" db="EMBL/GenBank/DDBJ databases">
        <title>Novel microbial diversity and functional potential in the marine mammal oral microbiome.</title>
        <authorList>
            <person name="Dudek N.K."/>
            <person name="Sun C.L."/>
            <person name="Burstein D."/>
            <person name="Kantor R.S."/>
            <person name="Aliaga Goltsman D.S."/>
            <person name="Bik E.M."/>
            <person name="Thomas B.C."/>
            <person name="Banfield J.F."/>
            <person name="Relman D.A."/>
        </authorList>
    </citation>
    <scope>NUCLEOTIDE SEQUENCE [LARGE SCALE GENOMIC DNA]</scope>
    <source>
        <strain evidence="2">DOLJORAL78_47_16</strain>
    </source>
</reference>
<evidence type="ECO:0000313" key="2">
    <source>
        <dbReference type="EMBL" id="PIE32808.1"/>
    </source>
</evidence>
<dbReference type="AlphaFoldDB" id="A0A2G6KAU3"/>
<dbReference type="InterPro" id="IPR038404">
    <property type="entry name" value="TRAP_DctP_sf"/>
</dbReference>
<proteinExistence type="predicted"/>
<name>A0A2G6KAU3_9BACT</name>
<sequence>MKRQELWSAVVVCTCIAVCLAFIPSSWAEKPIELTFSVFFPPTHAHAVASMDMAKEIETRSNGRVKITVFPGGTLTKAPAVYAGVVDGISDMGHSVFAYTRGRFPMMEAIDLPFGYPSGKVASRVAYEFYNAMNPKELKDVKVLSIHAHGPSVLAAKKDVNSLDDIKGLKVRCTGLSSKLAEYLGAAPVAMPQNAAYAALQKGVVEGTFCPIETLKGWKQGEVIDHVIESKALGYTTSMFVVMNKKKYEALPEDIQQIFDEVGAEWVEKYGQVWDDADQEGRQFVEELGRNIHGLSAEEEAKWEKAIHPVIEEYQKKVEKKGLPGVQAVKLIQELLAQ</sequence>
<dbReference type="PANTHER" id="PTHR33376:SF15">
    <property type="entry name" value="BLL6794 PROTEIN"/>
    <property type="match status" value="1"/>
</dbReference>
<evidence type="ECO:0000313" key="3">
    <source>
        <dbReference type="Proteomes" id="UP000230821"/>
    </source>
</evidence>
<gene>
    <name evidence="2" type="ORF">CSA56_14015</name>
</gene>
<evidence type="ECO:0000256" key="1">
    <source>
        <dbReference type="ARBA" id="ARBA00022729"/>
    </source>
</evidence>
<keyword evidence="1" id="KW-0732">Signal</keyword>
<dbReference type="GO" id="GO:0055085">
    <property type="term" value="P:transmembrane transport"/>
    <property type="evidence" value="ECO:0007669"/>
    <property type="project" value="InterPro"/>
</dbReference>